<dbReference type="PROSITE" id="PS50404">
    <property type="entry name" value="GST_NTER"/>
    <property type="match status" value="1"/>
</dbReference>
<comment type="caution">
    <text evidence="8">The sequence shown here is derived from an EMBL/GenBank/DDBJ whole genome shotgun (WGS) entry which is preliminary data.</text>
</comment>
<dbReference type="SFLD" id="SFLDG00358">
    <property type="entry name" value="Main_(cytGST)"/>
    <property type="match status" value="1"/>
</dbReference>
<dbReference type="SMART" id="SM01183">
    <property type="entry name" value="EF1G"/>
    <property type="match status" value="1"/>
</dbReference>
<dbReference type="PROSITE" id="PS50040">
    <property type="entry name" value="EF1G_C"/>
    <property type="match status" value="1"/>
</dbReference>
<keyword evidence="2 3" id="KW-0648">Protein biosynthesis</keyword>
<evidence type="ECO:0008006" key="10">
    <source>
        <dbReference type="Google" id="ProtNLM"/>
    </source>
</evidence>
<accession>A0A815QYR4</accession>
<dbReference type="Gene3D" id="3.40.30.10">
    <property type="entry name" value="Glutaredoxin"/>
    <property type="match status" value="1"/>
</dbReference>
<evidence type="ECO:0000259" key="6">
    <source>
        <dbReference type="PROSITE" id="PS50404"/>
    </source>
</evidence>
<dbReference type="Pfam" id="PF00043">
    <property type="entry name" value="GST_C"/>
    <property type="match status" value="1"/>
</dbReference>
<organism evidence="8 9">
    <name type="scientific">Adineta ricciae</name>
    <name type="common">Rotifer</name>
    <dbReference type="NCBI Taxonomy" id="249248"/>
    <lineage>
        <taxon>Eukaryota</taxon>
        <taxon>Metazoa</taxon>
        <taxon>Spiralia</taxon>
        <taxon>Gnathifera</taxon>
        <taxon>Rotifera</taxon>
        <taxon>Eurotatoria</taxon>
        <taxon>Bdelloidea</taxon>
        <taxon>Adinetida</taxon>
        <taxon>Adinetidae</taxon>
        <taxon>Adineta</taxon>
    </lineage>
</organism>
<dbReference type="InterPro" id="IPR001662">
    <property type="entry name" value="EF1B_G_C"/>
</dbReference>
<dbReference type="InterPro" id="IPR004046">
    <property type="entry name" value="GST_C"/>
</dbReference>
<dbReference type="FunFam" id="3.30.70.1010:FF:000001">
    <property type="entry name" value="Elongation factor 1-gamma 1"/>
    <property type="match status" value="1"/>
</dbReference>
<dbReference type="PROSITE" id="PS50405">
    <property type="entry name" value="GST_CTER"/>
    <property type="match status" value="1"/>
</dbReference>
<dbReference type="InterPro" id="IPR036249">
    <property type="entry name" value="Thioredoxin-like_sf"/>
</dbReference>
<dbReference type="AlphaFoldDB" id="A0A815QYR4"/>
<dbReference type="CDD" id="cd03044">
    <property type="entry name" value="GST_N_EF1Bgamma"/>
    <property type="match status" value="1"/>
</dbReference>
<dbReference type="SUPFAM" id="SSF52833">
    <property type="entry name" value="Thioredoxin-like"/>
    <property type="match status" value="1"/>
</dbReference>
<dbReference type="CDD" id="cd03181">
    <property type="entry name" value="GST_C_EF1Bgamma_like"/>
    <property type="match status" value="1"/>
</dbReference>
<evidence type="ECO:0000259" key="7">
    <source>
        <dbReference type="PROSITE" id="PS50405"/>
    </source>
</evidence>
<evidence type="ECO:0000256" key="4">
    <source>
        <dbReference type="SAM" id="MobiDB-lite"/>
    </source>
</evidence>
<dbReference type="InterPro" id="IPR036433">
    <property type="entry name" value="EF1B_G_C_sf"/>
</dbReference>
<dbReference type="PANTHER" id="PTHR43986">
    <property type="entry name" value="ELONGATION FACTOR 1-GAMMA"/>
    <property type="match status" value="1"/>
</dbReference>
<dbReference type="SUPFAM" id="SSF47616">
    <property type="entry name" value="GST C-terminal domain-like"/>
    <property type="match status" value="1"/>
</dbReference>
<sequence>MASSKDKGILYTFPGNVHGYKAQIAAQYSGASLKVAGEDQFKMNETNRSPEYIEKFPTGKVPAYENDAGVYLFESNAIAYYLSNEQLRGQTLAEQSEVLQWIEYTDREIHPVSTTLVYPCMGILQFNKNNNERAKAELANILHLLNEQLRTRTYLVGERITLADVTVTCDLLLLFQWIIEPSIREMYPNVTRWFLTLTHQKELEAVIGTDLKLCERTAQFDPKKYAELARRDHAPQTQPAPKDFGHSDHKNTNEAKGKKEKKEAKQDEKPKKVEKKEEVEVAADAGDETDEIYANEPKQKDPFVDMPKPSFNMDDFKRVYSNEDTATVAIPYFWKNFDNDHCSIWFCEYKYPEDLSQVFMTCNLISGFFQRLDKLRKHAFASMCVFGENNNNTITGIWVWRGHELAFELSPDWQVDYESYTWKRLSIDDENTRNLINQYFLWEGEHNDKKFNQGKIFK</sequence>
<evidence type="ECO:0000259" key="5">
    <source>
        <dbReference type="PROSITE" id="PS50040"/>
    </source>
</evidence>
<feature type="domain" description="EF-1-gamma C-terminal" evidence="5">
    <location>
        <begin position="299"/>
        <end position="458"/>
    </location>
</feature>
<protein>
    <recommendedName>
        <fullName evidence="10">Elongation factor 1-gamma</fullName>
    </recommendedName>
</protein>
<dbReference type="GO" id="GO:0003746">
    <property type="term" value="F:translation elongation factor activity"/>
    <property type="evidence" value="ECO:0007669"/>
    <property type="project" value="UniProtKB-UniRule"/>
</dbReference>
<feature type="compositionally biased region" description="Basic and acidic residues" evidence="4">
    <location>
        <begin position="243"/>
        <end position="279"/>
    </location>
</feature>
<evidence type="ECO:0000256" key="1">
    <source>
        <dbReference type="ARBA" id="ARBA00022768"/>
    </source>
</evidence>
<dbReference type="GO" id="GO:0005634">
    <property type="term" value="C:nucleus"/>
    <property type="evidence" value="ECO:0007669"/>
    <property type="project" value="TreeGrafter"/>
</dbReference>
<evidence type="ECO:0000256" key="3">
    <source>
        <dbReference type="PROSITE-ProRule" id="PRU00519"/>
    </source>
</evidence>
<evidence type="ECO:0000313" key="9">
    <source>
        <dbReference type="Proteomes" id="UP000663828"/>
    </source>
</evidence>
<dbReference type="Gene3D" id="3.30.70.1010">
    <property type="entry name" value="Translation elongation factor EF1B, gamma chain, conserved domain"/>
    <property type="match status" value="1"/>
</dbReference>
<dbReference type="Pfam" id="PF00647">
    <property type="entry name" value="EF1G"/>
    <property type="match status" value="1"/>
</dbReference>
<dbReference type="Pfam" id="PF02798">
    <property type="entry name" value="GST_N"/>
    <property type="match status" value="1"/>
</dbReference>
<dbReference type="FunFam" id="1.20.1050.10:FF:000006">
    <property type="entry name" value="Elongation factor 1 gamma"/>
    <property type="match status" value="1"/>
</dbReference>
<keyword evidence="9" id="KW-1185">Reference proteome</keyword>
<gene>
    <name evidence="8" type="ORF">XAT740_LOCUS37826</name>
</gene>
<dbReference type="Gene3D" id="1.20.1050.10">
    <property type="match status" value="1"/>
</dbReference>
<keyword evidence="1 3" id="KW-0251">Elongation factor</keyword>
<feature type="region of interest" description="Disordered" evidence="4">
    <location>
        <begin position="230"/>
        <end position="307"/>
    </location>
</feature>
<name>A0A815QYR4_ADIRI</name>
<proteinExistence type="predicted"/>
<dbReference type="InterPro" id="IPR036282">
    <property type="entry name" value="Glutathione-S-Trfase_C_sf"/>
</dbReference>
<dbReference type="Proteomes" id="UP000663828">
    <property type="component" value="Unassembled WGS sequence"/>
</dbReference>
<dbReference type="SFLD" id="SFLDS00019">
    <property type="entry name" value="Glutathione_Transferase_(cytos"/>
    <property type="match status" value="1"/>
</dbReference>
<dbReference type="InterPro" id="IPR010987">
    <property type="entry name" value="Glutathione-S-Trfase_C-like"/>
</dbReference>
<dbReference type="EMBL" id="CAJNOR010004015">
    <property type="protein sequence ID" value="CAF1468283.1"/>
    <property type="molecule type" value="Genomic_DNA"/>
</dbReference>
<dbReference type="InterPro" id="IPR004045">
    <property type="entry name" value="Glutathione_S-Trfase_N"/>
</dbReference>
<dbReference type="GO" id="GO:0005737">
    <property type="term" value="C:cytoplasm"/>
    <property type="evidence" value="ECO:0007669"/>
    <property type="project" value="TreeGrafter"/>
</dbReference>
<evidence type="ECO:0000256" key="2">
    <source>
        <dbReference type="ARBA" id="ARBA00022917"/>
    </source>
</evidence>
<feature type="domain" description="GST C-terminal" evidence="7">
    <location>
        <begin position="91"/>
        <end position="220"/>
    </location>
</feature>
<dbReference type="InterPro" id="IPR050802">
    <property type="entry name" value="EF-GSTs"/>
</dbReference>
<reference evidence="8" key="1">
    <citation type="submission" date="2021-02" db="EMBL/GenBank/DDBJ databases">
        <authorList>
            <person name="Nowell W R."/>
        </authorList>
    </citation>
    <scope>NUCLEOTIDE SEQUENCE</scope>
</reference>
<evidence type="ECO:0000313" key="8">
    <source>
        <dbReference type="EMBL" id="CAF1468283.1"/>
    </source>
</evidence>
<dbReference type="SUPFAM" id="SSF89942">
    <property type="entry name" value="eEF1-gamma domain"/>
    <property type="match status" value="1"/>
</dbReference>
<dbReference type="InterPro" id="IPR040079">
    <property type="entry name" value="Glutathione_S-Trfase"/>
</dbReference>
<feature type="domain" description="GST N-terminal" evidence="6">
    <location>
        <begin position="6"/>
        <end position="90"/>
    </location>
</feature>
<dbReference type="PANTHER" id="PTHR43986:SF1">
    <property type="entry name" value="ELONGATION FACTOR 1-GAMMA"/>
    <property type="match status" value="1"/>
</dbReference>